<sequence>MDTVYSIFPSENVSTNSQLMQSVTPPVTAISPFFDSTKQLNACSLNPQPTLQEDTASTLYSSQYNFTENFLKPCPPNGFKTEYYDNNLIFIPEELDTKKESKFATANNYLYPPTPTSPKFVPDVLPIVTSNSIIDLSQQADYYYEQGQYFLHFVKPQNPFLAFSCFLKAANLGLTRAKHQVAYCLQHGLGVDKDEQKAVKIYLELAGSNPPSAASFCQLGICFQMGIGVEVDESRAVSYYEQAMHLGSTDAMFNLAYCLRYGLGTTVDHCRAFNLYIQLAELGDPQGMKFVGNCKSAGIGTNKDEIEALKWYHRSSKNNYYWGGKMKYALSLIDGTVIIPPNYDEAFRLIKEVCENFPSCPGPGKMFLGQFYHFGVGCQQNLQKALYWYERALQSYFMSISFVQECKSLIGDIKIHQRFNTILTEIDHSNGGF</sequence>
<dbReference type="Gene3D" id="1.25.40.10">
    <property type="entry name" value="Tetratricopeptide repeat domain"/>
    <property type="match status" value="2"/>
</dbReference>
<dbReference type="Pfam" id="PF08238">
    <property type="entry name" value="Sel1"/>
    <property type="match status" value="7"/>
</dbReference>
<keyword evidence="2" id="KW-1185">Reference proteome</keyword>
<evidence type="ECO:0008006" key="3">
    <source>
        <dbReference type="Google" id="ProtNLM"/>
    </source>
</evidence>
<dbReference type="InterPro" id="IPR011990">
    <property type="entry name" value="TPR-like_helical_dom_sf"/>
</dbReference>
<gene>
    <name evidence="1" type="ORF">Glove_121g56</name>
</gene>
<dbReference type="InterPro" id="IPR006597">
    <property type="entry name" value="Sel1-like"/>
</dbReference>
<protein>
    <recommendedName>
        <fullName evidence="3">HCP-like protein</fullName>
    </recommendedName>
</protein>
<comment type="caution">
    <text evidence="1">The sequence shown here is derived from an EMBL/GenBank/DDBJ whole genome shotgun (WGS) entry which is preliminary data.</text>
</comment>
<dbReference type="InterPro" id="IPR052945">
    <property type="entry name" value="Mitotic_Regulator"/>
</dbReference>
<reference evidence="1 2" key="1">
    <citation type="submission" date="2018-08" db="EMBL/GenBank/DDBJ databases">
        <title>Genome and evolution of the arbuscular mycorrhizal fungus Diversispora epigaea (formerly Glomus versiforme) and its bacterial endosymbionts.</title>
        <authorList>
            <person name="Sun X."/>
            <person name="Fei Z."/>
            <person name="Harrison M."/>
        </authorList>
    </citation>
    <scope>NUCLEOTIDE SEQUENCE [LARGE SCALE GENOMIC DNA]</scope>
    <source>
        <strain evidence="1 2">IT104</strain>
    </source>
</reference>
<dbReference type="SMART" id="SM00671">
    <property type="entry name" value="SEL1"/>
    <property type="match status" value="7"/>
</dbReference>
<dbReference type="OrthoDB" id="2384430at2759"/>
<organism evidence="1 2">
    <name type="scientific">Diversispora epigaea</name>
    <dbReference type="NCBI Taxonomy" id="1348612"/>
    <lineage>
        <taxon>Eukaryota</taxon>
        <taxon>Fungi</taxon>
        <taxon>Fungi incertae sedis</taxon>
        <taxon>Mucoromycota</taxon>
        <taxon>Glomeromycotina</taxon>
        <taxon>Glomeromycetes</taxon>
        <taxon>Diversisporales</taxon>
        <taxon>Diversisporaceae</taxon>
        <taxon>Diversispora</taxon>
    </lineage>
</organism>
<evidence type="ECO:0000313" key="2">
    <source>
        <dbReference type="Proteomes" id="UP000266861"/>
    </source>
</evidence>
<dbReference type="EMBL" id="PQFF01000113">
    <property type="protein sequence ID" value="RHZ81344.1"/>
    <property type="molecule type" value="Genomic_DNA"/>
</dbReference>
<evidence type="ECO:0000313" key="1">
    <source>
        <dbReference type="EMBL" id="RHZ81344.1"/>
    </source>
</evidence>
<dbReference type="STRING" id="1348612.A0A397J833"/>
<accession>A0A397J833</accession>
<dbReference type="Proteomes" id="UP000266861">
    <property type="component" value="Unassembled WGS sequence"/>
</dbReference>
<dbReference type="PANTHER" id="PTHR43628">
    <property type="entry name" value="ACTIVATOR OF C KINASE PROTEIN 1-RELATED"/>
    <property type="match status" value="1"/>
</dbReference>
<dbReference type="SUPFAM" id="SSF81901">
    <property type="entry name" value="HCP-like"/>
    <property type="match status" value="2"/>
</dbReference>
<dbReference type="AlphaFoldDB" id="A0A397J833"/>
<dbReference type="PANTHER" id="PTHR43628:SF1">
    <property type="entry name" value="CHITIN SYNTHASE REGULATORY FACTOR 2-RELATED"/>
    <property type="match status" value="1"/>
</dbReference>
<proteinExistence type="predicted"/>
<name>A0A397J833_9GLOM</name>